<dbReference type="Pfam" id="PF24855">
    <property type="entry name" value="DUF7729"/>
    <property type="match status" value="1"/>
</dbReference>
<feature type="region of interest" description="Disordered" evidence="1">
    <location>
        <begin position="71"/>
        <end position="138"/>
    </location>
</feature>
<dbReference type="Proteomes" id="UP000001056">
    <property type="component" value="Unassembled WGS sequence"/>
</dbReference>
<organism evidence="3 4">
    <name type="scientific">Chaetomium globosum (strain ATCC 6205 / CBS 148.51 / DSM 1962 / NBRC 6347 / NRRL 1970)</name>
    <name type="common">Soil fungus</name>
    <dbReference type="NCBI Taxonomy" id="306901"/>
    <lineage>
        <taxon>Eukaryota</taxon>
        <taxon>Fungi</taxon>
        <taxon>Dikarya</taxon>
        <taxon>Ascomycota</taxon>
        <taxon>Pezizomycotina</taxon>
        <taxon>Sordariomycetes</taxon>
        <taxon>Sordariomycetidae</taxon>
        <taxon>Sordariales</taxon>
        <taxon>Chaetomiaceae</taxon>
        <taxon>Chaetomium</taxon>
    </lineage>
</organism>
<feature type="compositionally biased region" description="Polar residues" evidence="1">
    <location>
        <begin position="105"/>
        <end position="124"/>
    </location>
</feature>
<dbReference type="InterPro" id="IPR056146">
    <property type="entry name" value="DUF7729"/>
</dbReference>
<dbReference type="PANTHER" id="PTHR39460:SF1">
    <property type="entry name" value="C6 TRANSCRIPTION FACTOR"/>
    <property type="match status" value="1"/>
</dbReference>
<evidence type="ECO:0000256" key="1">
    <source>
        <dbReference type="SAM" id="MobiDB-lite"/>
    </source>
</evidence>
<protein>
    <recommendedName>
        <fullName evidence="2">DUF7729 domain-containing protein</fullName>
    </recommendedName>
</protein>
<sequence>MASTPVSSAAGHAPRSSSQPDCRFPSVNRRPTAPWAMILAVLLCLVSHALAASPNAAAPAEALVINHKPPHQEGQRWAMSPEHEIQRRKVQRRATSDEPEESDSTKSSEPSKTSAAHSVTTTFTIGGGSPKASSTSTTVAASPLPSILDSVPSEFSLGPNGEPAPCPIFINNFLANPDFKRCYPLSMLFDTSRSFYEAQSSLVGITRTLDATCAANVTFCTSYLTQLAQNLTAPENCAADYNRGLAAVVDAHRAMLAYAPIYGATCLRDPETGAYCYANAITNNTNPSMTYFYFLPLNKTLPGSTRPACGYCLQETMDLYQAATADRTQLIANTYATAAEQVNAICGPDFANESLADATTASAAAVSRPVTWLKMAMPLLLGAVVWLL</sequence>
<dbReference type="OrthoDB" id="2564812at2759"/>
<evidence type="ECO:0000313" key="3">
    <source>
        <dbReference type="EMBL" id="EAQ91296.1"/>
    </source>
</evidence>
<dbReference type="EMBL" id="CH408030">
    <property type="protein sequence ID" value="EAQ91296.1"/>
    <property type="molecule type" value="Genomic_DNA"/>
</dbReference>
<dbReference type="RefSeq" id="XP_001229747.1">
    <property type="nucleotide sequence ID" value="XM_001229746.1"/>
</dbReference>
<dbReference type="InParanoid" id="Q2H973"/>
<dbReference type="GeneID" id="4388907"/>
<evidence type="ECO:0000313" key="4">
    <source>
        <dbReference type="Proteomes" id="UP000001056"/>
    </source>
</evidence>
<feature type="domain" description="DUF7729" evidence="2">
    <location>
        <begin position="156"/>
        <end position="354"/>
    </location>
</feature>
<dbReference type="VEuPathDB" id="FungiDB:CHGG_03231"/>
<feature type="region of interest" description="Disordered" evidence="1">
    <location>
        <begin position="1"/>
        <end position="25"/>
    </location>
</feature>
<dbReference type="AlphaFoldDB" id="Q2H973"/>
<dbReference type="PANTHER" id="PTHR39460">
    <property type="entry name" value="EXPRESSED PROTEIN"/>
    <property type="match status" value="1"/>
</dbReference>
<accession>Q2H973</accession>
<dbReference type="OMA" id="WRANTTI"/>
<reference evidence="4" key="1">
    <citation type="journal article" date="2015" name="Genome Announc.">
        <title>Draft genome sequence of the cellulolytic fungus Chaetomium globosum.</title>
        <authorList>
            <person name="Cuomo C.A."/>
            <person name="Untereiner W.A."/>
            <person name="Ma L.-J."/>
            <person name="Grabherr M."/>
            <person name="Birren B.W."/>
        </authorList>
    </citation>
    <scope>NUCLEOTIDE SEQUENCE [LARGE SCALE GENOMIC DNA]</scope>
    <source>
        <strain evidence="4">ATCC 6205 / CBS 148.51 / DSM 1962 / NBRC 6347 / NRRL 1970</strain>
    </source>
</reference>
<keyword evidence="4" id="KW-1185">Reference proteome</keyword>
<proteinExistence type="predicted"/>
<name>Q2H973_CHAGB</name>
<evidence type="ECO:0000259" key="2">
    <source>
        <dbReference type="Pfam" id="PF24855"/>
    </source>
</evidence>
<gene>
    <name evidence="3" type="ORF">CHGG_03231</name>
</gene>
<dbReference type="eggNOG" id="ENOG502S3AD">
    <property type="taxonomic scope" value="Eukaryota"/>
</dbReference>
<dbReference type="HOGENOM" id="CLU_042319_0_0_1"/>